<reference evidence="3" key="1">
    <citation type="submission" date="2015-03" db="EMBL/GenBank/DDBJ databases">
        <authorList>
            <person name="Ferrari E."/>
            <person name="Walter M.C."/>
            <person name="Huptas C."/>
            <person name="Scherer S."/>
            <person name="Mueller-Herbst S."/>
        </authorList>
    </citation>
    <scope>NUCLEOTIDE SEQUENCE [LARGE SCALE GENOMIC DNA]</scope>
    <source>
        <strain evidence="3">LWP01</strain>
    </source>
</reference>
<keyword evidence="1" id="KW-1133">Transmembrane helix</keyword>
<proteinExistence type="predicted"/>
<sequence>MAPKTWKIVQISVYSVASLIFIYGIFSTGSWIYILFLLAMVFLLVKTLFINVNRSAHIKNHK</sequence>
<protein>
    <submittedName>
        <fullName evidence="2">Uncharacterized protein</fullName>
    </submittedName>
</protein>
<feature type="transmembrane region" description="Helical" evidence="1">
    <location>
        <begin position="7"/>
        <end position="26"/>
    </location>
</feature>
<accession>A0A1S7FRX2</accession>
<dbReference type="Proteomes" id="UP000223060">
    <property type="component" value="Chromosome"/>
</dbReference>
<organism evidence="2 3">
    <name type="scientific">Listeria weihenstephanensis</name>
    <dbReference type="NCBI Taxonomy" id="1006155"/>
    <lineage>
        <taxon>Bacteria</taxon>
        <taxon>Bacillati</taxon>
        <taxon>Bacillota</taxon>
        <taxon>Bacilli</taxon>
        <taxon>Bacillales</taxon>
        <taxon>Listeriaceae</taxon>
        <taxon>Listeria</taxon>
    </lineage>
</organism>
<evidence type="ECO:0000256" key="1">
    <source>
        <dbReference type="SAM" id="Phobius"/>
    </source>
</evidence>
<dbReference type="AlphaFoldDB" id="A0A1S7FRX2"/>
<evidence type="ECO:0000313" key="2">
    <source>
        <dbReference type="EMBL" id="AQY50150.1"/>
    </source>
</evidence>
<gene>
    <name evidence="2" type="ORF">UE46_03270</name>
</gene>
<dbReference type="EMBL" id="CP011102">
    <property type="protein sequence ID" value="AQY50150.1"/>
    <property type="molecule type" value="Genomic_DNA"/>
</dbReference>
<keyword evidence="3" id="KW-1185">Reference proteome</keyword>
<keyword evidence="1" id="KW-0812">Transmembrane</keyword>
<dbReference type="KEGG" id="lwi:UE46_03270"/>
<name>A0A1S7FRX2_9LIST</name>
<keyword evidence="1" id="KW-0472">Membrane</keyword>
<feature type="transmembrane region" description="Helical" evidence="1">
    <location>
        <begin position="32"/>
        <end position="52"/>
    </location>
</feature>
<evidence type="ECO:0000313" key="3">
    <source>
        <dbReference type="Proteomes" id="UP000223060"/>
    </source>
</evidence>